<dbReference type="PROSITE" id="PS50888">
    <property type="entry name" value="BHLH"/>
    <property type="match status" value="1"/>
</dbReference>
<feature type="domain" description="BHLH" evidence="6">
    <location>
        <begin position="147"/>
        <end position="206"/>
    </location>
</feature>
<comment type="subcellular location">
    <subcellularLocation>
        <location evidence="1">Nucleus</location>
    </subcellularLocation>
</comment>
<dbReference type="InterPro" id="IPR036638">
    <property type="entry name" value="HLH_DNA-bd_sf"/>
</dbReference>
<accession>A0ABD1F3C7</accession>
<evidence type="ECO:0000259" key="6">
    <source>
        <dbReference type="PROSITE" id="PS50888"/>
    </source>
</evidence>
<dbReference type="InterPro" id="IPR011598">
    <property type="entry name" value="bHLH_dom"/>
</dbReference>
<dbReference type="InterPro" id="IPR051732">
    <property type="entry name" value="USF"/>
</dbReference>
<keyword evidence="3" id="KW-0804">Transcription</keyword>
<reference evidence="7 8" key="1">
    <citation type="submission" date="2024-05" db="EMBL/GenBank/DDBJ databases">
        <title>Genetic variation in Jamaican populations of the coffee berry borer (Hypothenemus hampei).</title>
        <authorList>
            <person name="Errbii M."/>
            <person name="Myrie A."/>
        </authorList>
    </citation>
    <scope>NUCLEOTIDE SEQUENCE [LARGE SCALE GENOMIC DNA]</scope>
    <source>
        <strain evidence="7">JA-Hopewell-2020-01-JO</strain>
        <tissue evidence="7">Whole body</tissue>
    </source>
</reference>
<keyword evidence="5" id="KW-0175">Coiled coil</keyword>
<evidence type="ECO:0000313" key="8">
    <source>
        <dbReference type="Proteomes" id="UP001566132"/>
    </source>
</evidence>
<evidence type="ECO:0000256" key="4">
    <source>
        <dbReference type="ARBA" id="ARBA00023242"/>
    </source>
</evidence>
<keyword evidence="8" id="KW-1185">Reference proteome</keyword>
<evidence type="ECO:0000313" key="7">
    <source>
        <dbReference type="EMBL" id="KAL1509768.1"/>
    </source>
</evidence>
<dbReference type="SUPFAM" id="SSF47459">
    <property type="entry name" value="HLH, helix-loop-helix DNA-binding domain"/>
    <property type="match status" value="1"/>
</dbReference>
<dbReference type="SMART" id="SM00353">
    <property type="entry name" value="HLH"/>
    <property type="match status" value="1"/>
</dbReference>
<name>A0ABD1F3C7_HYPHA</name>
<dbReference type="GO" id="GO:0006357">
    <property type="term" value="P:regulation of transcription by RNA polymerase II"/>
    <property type="evidence" value="ECO:0007669"/>
    <property type="project" value="UniProtKB-ARBA"/>
</dbReference>
<dbReference type="CDD" id="cd11396">
    <property type="entry name" value="bHLHzip_USF"/>
    <property type="match status" value="1"/>
</dbReference>
<evidence type="ECO:0000256" key="1">
    <source>
        <dbReference type="ARBA" id="ARBA00004123"/>
    </source>
</evidence>
<dbReference type="Pfam" id="PF00010">
    <property type="entry name" value="HLH"/>
    <property type="match status" value="1"/>
</dbReference>
<organism evidence="7 8">
    <name type="scientific">Hypothenemus hampei</name>
    <name type="common">Coffee berry borer</name>
    <dbReference type="NCBI Taxonomy" id="57062"/>
    <lineage>
        <taxon>Eukaryota</taxon>
        <taxon>Metazoa</taxon>
        <taxon>Ecdysozoa</taxon>
        <taxon>Arthropoda</taxon>
        <taxon>Hexapoda</taxon>
        <taxon>Insecta</taxon>
        <taxon>Pterygota</taxon>
        <taxon>Neoptera</taxon>
        <taxon>Endopterygota</taxon>
        <taxon>Coleoptera</taxon>
        <taxon>Polyphaga</taxon>
        <taxon>Cucujiformia</taxon>
        <taxon>Curculionidae</taxon>
        <taxon>Scolytinae</taxon>
        <taxon>Hypothenemus</taxon>
    </lineage>
</organism>
<evidence type="ECO:0000256" key="3">
    <source>
        <dbReference type="ARBA" id="ARBA00023163"/>
    </source>
</evidence>
<dbReference type="Proteomes" id="UP001566132">
    <property type="component" value="Unassembled WGS sequence"/>
</dbReference>
<protein>
    <recommendedName>
        <fullName evidence="6">BHLH domain-containing protein</fullName>
    </recommendedName>
</protein>
<evidence type="ECO:0000256" key="2">
    <source>
        <dbReference type="ARBA" id="ARBA00023015"/>
    </source>
</evidence>
<keyword evidence="2" id="KW-0805">Transcription regulation</keyword>
<evidence type="ECO:0000256" key="5">
    <source>
        <dbReference type="SAM" id="Coils"/>
    </source>
</evidence>
<dbReference type="PANTHER" id="PTHR46117">
    <property type="entry name" value="FI24210P1"/>
    <property type="match status" value="1"/>
</dbReference>
<dbReference type="Gene3D" id="4.10.280.10">
    <property type="entry name" value="Helix-loop-helix DNA-binding domain"/>
    <property type="match status" value="1"/>
</dbReference>
<feature type="coiled-coil region" evidence="5">
    <location>
        <begin position="220"/>
        <end position="247"/>
    </location>
</feature>
<proteinExistence type="predicted"/>
<keyword evidence="4" id="KW-0539">Nucleus</keyword>
<dbReference type="EMBL" id="JBDJPC010000003">
    <property type="protein sequence ID" value="KAL1509768.1"/>
    <property type="molecule type" value="Genomic_DNA"/>
</dbReference>
<comment type="caution">
    <text evidence="7">The sequence shown here is derived from an EMBL/GenBank/DDBJ whole genome shotgun (WGS) entry which is preliminary data.</text>
</comment>
<dbReference type="AlphaFoldDB" id="A0ABD1F3C7"/>
<sequence>MDILDPLEERNKEEIDDKFVINNIKSAPMDSDDEQPSVEHLAPQTLLETPDTEVQYSLKSTEGPMITYRVLQVQDSTDGSDFVSTASSFSPSNTVPQVISSSNINGPIYVIGNTDAYSTTSGSRPIAPKPSLVDNTFVVQVKKRDEKRRATHNEVERRRRDKINNWIAKLSKILPESPQDVKGNGQYEGHSKGGILAKAFEYIIELQAAETRLGGYIKDNKKLTTAVDQLRAKNFALESENAELRDLLQKHGIDVKPSL</sequence>
<gene>
    <name evidence="7" type="ORF">ABEB36_004454</name>
</gene>
<dbReference type="PANTHER" id="PTHR46117:SF3">
    <property type="entry name" value="FI24210P1"/>
    <property type="match status" value="1"/>
</dbReference>
<dbReference type="GO" id="GO:0005634">
    <property type="term" value="C:nucleus"/>
    <property type="evidence" value="ECO:0007669"/>
    <property type="project" value="UniProtKB-SubCell"/>
</dbReference>